<reference evidence="1 2" key="1">
    <citation type="submission" date="2019-03" db="EMBL/GenBank/DDBJ databases">
        <title>Genomics of glacier-inhabiting Cryobacterium strains.</title>
        <authorList>
            <person name="Liu Q."/>
            <person name="Xin Y.-H."/>
        </authorList>
    </citation>
    <scope>NUCLEOTIDE SEQUENCE [LARGE SCALE GENOMIC DNA]</scope>
    <source>
        <strain evidence="1 2">TMT2-16</strain>
    </source>
</reference>
<accession>A0ABY2JIQ9</accession>
<evidence type="ECO:0008006" key="3">
    <source>
        <dbReference type="Google" id="ProtNLM"/>
    </source>
</evidence>
<evidence type="ECO:0000313" key="2">
    <source>
        <dbReference type="Proteomes" id="UP000297851"/>
    </source>
</evidence>
<gene>
    <name evidence="1" type="ORF">E3T25_01525</name>
</gene>
<organism evidence="1 2">
    <name type="scientific">Cryobacterium sandaracinum</name>
    <dbReference type="NCBI Taxonomy" id="1259247"/>
    <lineage>
        <taxon>Bacteria</taxon>
        <taxon>Bacillati</taxon>
        <taxon>Actinomycetota</taxon>
        <taxon>Actinomycetes</taxon>
        <taxon>Micrococcales</taxon>
        <taxon>Microbacteriaceae</taxon>
        <taxon>Cryobacterium</taxon>
    </lineage>
</organism>
<dbReference type="PROSITE" id="PS51257">
    <property type="entry name" value="PROKAR_LIPOPROTEIN"/>
    <property type="match status" value="1"/>
</dbReference>
<comment type="caution">
    <text evidence="1">The sequence shown here is derived from an EMBL/GenBank/DDBJ whole genome shotgun (WGS) entry which is preliminary data.</text>
</comment>
<keyword evidence="2" id="KW-1185">Reference proteome</keyword>
<evidence type="ECO:0000313" key="1">
    <source>
        <dbReference type="EMBL" id="TFD06828.1"/>
    </source>
</evidence>
<dbReference type="RefSeq" id="WP_104102793.1">
    <property type="nucleotide sequence ID" value="NZ_SOGO01000007.1"/>
</dbReference>
<name>A0ABY2JIQ9_9MICO</name>
<dbReference type="Proteomes" id="UP000297851">
    <property type="component" value="Unassembled WGS sequence"/>
</dbReference>
<protein>
    <recommendedName>
        <fullName evidence="3">Septum formation-related domain-containing protein</fullName>
    </recommendedName>
</protein>
<sequence>MIPPRTHPGTLTLLIAAASVLTASLTGCSVIGDMLPTPVRNVAAVPASALGEVTAVADLLVGDCLREVSEGLDVNASIVPRVSCDESHEFEVFARFPVPGDAFPGDNAVTAVAETGCGSLFEDFVLLEYRASSLDFAYLTPTAQSWADADVLASPNGPGSRDVSCLITDPAGAVTGTLAGASR</sequence>
<proteinExistence type="predicted"/>
<dbReference type="EMBL" id="SOGO01000007">
    <property type="protein sequence ID" value="TFD06828.1"/>
    <property type="molecule type" value="Genomic_DNA"/>
</dbReference>